<dbReference type="Pfam" id="PF00956">
    <property type="entry name" value="NAP"/>
    <property type="match status" value="1"/>
</dbReference>
<accession>A0A9L0J0Z7</accession>
<protein>
    <recommendedName>
        <fullName evidence="6">TSPY</fullName>
    </recommendedName>
</protein>
<sequence>MASEAGCGEGGARQESRLAFVLGGVLVEAGFREPPGARVGVWAVQAAAGGMAEEVNVLGVEAVREAEALGATEQAGLGREVRLLVEDMEVVEVVAEEDRGQDADEVQQGQEEPGRGPTTARPPLEALEALQLELSSVNARARRAYSRLKHKNSERRKLHLDRRSAIIQSIPGFWAKAILNHPQMSAMISEQDEDMLSYMMDLKVEEVRHPSDCCKIMLFFRKNPYFWNKVIIKEYLIDITGYRESHCTPIQWGQNYERKAYTRRHDQLHFSSNSVGPSLPQDLPWSVCPPRSSARTCGPIPCSTTPGRQAAGDGTERRTCR</sequence>
<dbReference type="SUPFAM" id="SSF143113">
    <property type="entry name" value="NAP-like"/>
    <property type="match status" value="1"/>
</dbReference>
<evidence type="ECO:0008006" key="6">
    <source>
        <dbReference type="Google" id="ProtNLM"/>
    </source>
</evidence>
<dbReference type="GO" id="GO:0006334">
    <property type="term" value="P:nucleosome assembly"/>
    <property type="evidence" value="ECO:0007669"/>
    <property type="project" value="InterPro"/>
</dbReference>
<feature type="region of interest" description="Disordered" evidence="3">
    <location>
        <begin position="95"/>
        <end position="121"/>
    </location>
</feature>
<reference evidence="4" key="2">
    <citation type="submission" date="2025-08" db="UniProtKB">
        <authorList>
            <consortium name="Ensembl"/>
        </authorList>
    </citation>
    <scope>IDENTIFICATION</scope>
</reference>
<evidence type="ECO:0000313" key="5">
    <source>
        <dbReference type="Proteomes" id="UP000694387"/>
    </source>
</evidence>
<dbReference type="Ensembl" id="ENSEAST00005077654.1">
    <property type="protein sequence ID" value="ENSEASP00005043697.1"/>
    <property type="gene ID" value="ENSEASG00005027762.1"/>
</dbReference>
<dbReference type="InterPro" id="IPR037231">
    <property type="entry name" value="NAP-like_sf"/>
</dbReference>
<dbReference type="Gene3D" id="3.30.1120.90">
    <property type="entry name" value="Nucleosome assembly protein"/>
    <property type="match status" value="1"/>
</dbReference>
<keyword evidence="5" id="KW-1185">Reference proteome</keyword>
<dbReference type="AlphaFoldDB" id="A0A9L0J0Z7"/>
<dbReference type="GeneTree" id="ENSGT00940000162417"/>
<reference evidence="4 5" key="1">
    <citation type="journal article" date="2020" name="Nat. Commun.">
        <title>Donkey genomes provide new insights into domestication and selection for coat color.</title>
        <authorList>
            <person name="Wang"/>
            <person name="C."/>
            <person name="Li"/>
            <person name="H."/>
            <person name="Guo"/>
            <person name="Y."/>
            <person name="Huang"/>
            <person name="J."/>
            <person name="Sun"/>
            <person name="Y."/>
            <person name="Min"/>
            <person name="J."/>
            <person name="Wang"/>
            <person name="J."/>
            <person name="Fang"/>
            <person name="X."/>
            <person name="Zhao"/>
            <person name="Z."/>
            <person name="Wang"/>
            <person name="S."/>
            <person name="Zhang"/>
            <person name="Y."/>
            <person name="Liu"/>
            <person name="Q."/>
            <person name="Jiang"/>
            <person name="Q."/>
            <person name="Wang"/>
            <person name="X."/>
            <person name="Guo"/>
            <person name="Y."/>
            <person name="Yang"/>
            <person name="C."/>
            <person name="Wang"/>
            <person name="Y."/>
            <person name="Tian"/>
            <person name="F."/>
            <person name="Zhuang"/>
            <person name="G."/>
            <person name="Fan"/>
            <person name="Y."/>
            <person name="Gao"/>
            <person name="Q."/>
            <person name="Li"/>
            <person name="Y."/>
            <person name="Ju"/>
            <person name="Z."/>
            <person name="Li"/>
            <person name="J."/>
            <person name="Li"/>
            <person name="R."/>
            <person name="Hou"/>
            <person name="M."/>
            <person name="Yang"/>
            <person name="G."/>
            <person name="Liu"/>
            <person name="G."/>
            <person name="Liu"/>
            <person name="W."/>
            <person name="Guo"/>
            <person name="J."/>
            <person name="Pan"/>
            <person name="S."/>
            <person name="Fan"/>
            <person name="G."/>
            <person name="Zhang"/>
            <person name="W."/>
            <person name="Zhang"/>
            <person name="R."/>
            <person name="Yu"/>
            <person name="J."/>
            <person name="Zhang"/>
            <person name="X."/>
            <person name="Yin"/>
            <person name="Q."/>
            <person name="Ji"/>
            <person name="C."/>
            <person name="Jin"/>
            <person name="Y."/>
            <person name="Yue"/>
            <person name="G."/>
            <person name="Liu"/>
            <person name="M."/>
            <person name="Xu"/>
            <person name="J."/>
            <person name="Liu"/>
            <person name="S."/>
            <person name="Jordana"/>
            <person name="J."/>
            <person name="Noce"/>
            <person name="A."/>
            <person name="Amills"/>
            <person name="M."/>
            <person name="Wu"/>
            <person name="D.D."/>
            <person name="Li"/>
            <person name="S."/>
            <person name="Zhou"/>
            <person name="X. and Zhong"/>
            <person name="J."/>
        </authorList>
    </citation>
    <scope>NUCLEOTIDE SEQUENCE [LARGE SCALE GENOMIC DNA]</scope>
</reference>
<dbReference type="InterPro" id="IPR002164">
    <property type="entry name" value="NAP_family"/>
</dbReference>
<dbReference type="PANTHER" id="PTHR11875">
    <property type="entry name" value="TESTIS-SPECIFIC Y-ENCODED PROTEIN"/>
    <property type="match status" value="1"/>
</dbReference>
<evidence type="ECO:0000313" key="4">
    <source>
        <dbReference type="Ensembl" id="ENSEASP00005043697.1"/>
    </source>
</evidence>
<dbReference type="Gene3D" id="1.20.5.1500">
    <property type="match status" value="1"/>
</dbReference>
<proteinExistence type="inferred from homology"/>
<reference evidence="4" key="3">
    <citation type="submission" date="2025-09" db="UniProtKB">
        <authorList>
            <consortium name="Ensembl"/>
        </authorList>
    </citation>
    <scope>IDENTIFICATION</scope>
</reference>
<evidence type="ECO:0000256" key="3">
    <source>
        <dbReference type="SAM" id="MobiDB-lite"/>
    </source>
</evidence>
<comment type="similarity">
    <text evidence="1 2">Belongs to the nucleosome assembly protein (NAP) family.</text>
</comment>
<evidence type="ECO:0000256" key="2">
    <source>
        <dbReference type="RuleBase" id="RU003876"/>
    </source>
</evidence>
<organism evidence="4 5">
    <name type="scientific">Equus asinus</name>
    <name type="common">Donkey</name>
    <name type="synonym">Equus africanus asinus</name>
    <dbReference type="NCBI Taxonomy" id="9793"/>
    <lineage>
        <taxon>Eukaryota</taxon>
        <taxon>Metazoa</taxon>
        <taxon>Chordata</taxon>
        <taxon>Craniata</taxon>
        <taxon>Vertebrata</taxon>
        <taxon>Euteleostomi</taxon>
        <taxon>Mammalia</taxon>
        <taxon>Eutheria</taxon>
        <taxon>Laurasiatheria</taxon>
        <taxon>Perissodactyla</taxon>
        <taxon>Equidae</taxon>
        <taxon>Equus</taxon>
    </lineage>
</organism>
<dbReference type="Proteomes" id="UP000694387">
    <property type="component" value="Chromosome Y"/>
</dbReference>
<evidence type="ECO:0000256" key="1">
    <source>
        <dbReference type="ARBA" id="ARBA00009947"/>
    </source>
</evidence>
<dbReference type="GO" id="GO:0005634">
    <property type="term" value="C:nucleus"/>
    <property type="evidence" value="ECO:0007669"/>
    <property type="project" value="InterPro"/>
</dbReference>
<name>A0A9L0J0Z7_EQUAS</name>